<sequence length="370" mass="41739">METTSVIPRIPVELCETIVDFYSQTPSVLINCSLVCRAWVPSTRRHLFSLIHVHDMNISLFFQLLQSPLCTISPSSIRGVQLTMFTQSLAVPSWLDDVLARSQSFKRVKTLMLDPNSLAWDSKSIVSAFSGITHLEFRDARLQSRDQFAEITHFVNQFPSLESLSLKGFHWYSGSMGYADNTLPPPPGLRALDSQVIQVQGILHWLRRAKNFTELDIRIEYGLFVLPFKECINHLSDTLTCLAVELTIDSWNKFSNLVNLSELKALRSLCLSLARYMGEEDTESDVLLYLSRIRDSSLQDIKIVLAIVPSGSWLTSVDDIFSGPHFSHLLSLEILTPKPFEGPEKRADEVMPKCSGLNILTLRQGGHLTQ</sequence>
<accession>A0ABR3JW01</accession>
<evidence type="ECO:0000313" key="1">
    <source>
        <dbReference type="EMBL" id="KAL0959365.1"/>
    </source>
</evidence>
<dbReference type="Gene3D" id="3.80.10.10">
    <property type="entry name" value="Ribonuclease Inhibitor"/>
    <property type="match status" value="1"/>
</dbReference>
<dbReference type="EMBL" id="JASNQZ010000003">
    <property type="protein sequence ID" value="KAL0959365.1"/>
    <property type="molecule type" value="Genomic_DNA"/>
</dbReference>
<comment type="caution">
    <text evidence="1">The sequence shown here is derived from an EMBL/GenBank/DDBJ whole genome shotgun (WGS) entry which is preliminary data.</text>
</comment>
<organism evidence="1 2">
    <name type="scientific">Hohenbuehelia grisea</name>
    <dbReference type="NCBI Taxonomy" id="104357"/>
    <lineage>
        <taxon>Eukaryota</taxon>
        <taxon>Fungi</taxon>
        <taxon>Dikarya</taxon>
        <taxon>Basidiomycota</taxon>
        <taxon>Agaricomycotina</taxon>
        <taxon>Agaricomycetes</taxon>
        <taxon>Agaricomycetidae</taxon>
        <taxon>Agaricales</taxon>
        <taxon>Pleurotineae</taxon>
        <taxon>Pleurotaceae</taxon>
        <taxon>Hohenbuehelia</taxon>
    </lineage>
</organism>
<reference evidence="2" key="1">
    <citation type="submission" date="2024-06" db="EMBL/GenBank/DDBJ databases">
        <title>Multi-omics analyses provide insights into the biosynthesis of the anticancer antibiotic pleurotin in Hohenbuehelia grisea.</title>
        <authorList>
            <person name="Weaver J.A."/>
            <person name="Alberti F."/>
        </authorList>
    </citation>
    <scope>NUCLEOTIDE SEQUENCE [LARGE SCALE GENOMIC DNA]</scope>
    <source>
        <strain evidence="2">T-177</strain>
    </source>
</reference>
<keyword evidence="2" id="KW-1185">Reference proteome</keyword>
<dbReference type="Proteomes" id="UP001556367">
    <property type="component" value="Unassembled WGS sequence"/>
</dbReference>
<name>A0ABR3JW01_9AGAR</name>
<gene>
    <name evidence="1" type="ORF">HGRIS_014619</name>
</gene>
<proteinExistence type="predicted"/>
<dbReference type="InterPro" id="IPR032675">
    <property type="entry name" value="LRR_dom_sf"/>
</dbReference>
<protein>
    <recommendedName>
        <fullName evidence="3">F-box domain-containing protein</fullName>
    </recommendedName>
</protein>
<evidence type="ECO:0000313" key="2">
    <source>
        <dbReference type="Proteomes" id="UP001556367"/>
    </source>
</evidence>
<evidence type="ECO:0008006" key="3">
    <source>
        <dbReference type="Google" id="ProtNLM"/>
    </source>
</evidence>
<dbReference type="SUPFAM" id="SSF52047">
    <property type="entry name" value="RNI-like"/>
    <property type="match status" value="1"/>
</dbReference>